<comment type="caution">
    <text evidence="1">The sequence shown here is derived from an EMBL/GenBank/DDBJ whole genome shotgun (WGS) entry which is preliminary data.</text>
</comment>
<dbReference type="EMBL" id="JAUSZV010000005">
    <property type="protein sequence ID" value="MDQ0909748.1"/>
    <property type="molecule type" value="Genomic_DNA"/>
</dbReference>
<sequence length="29" mass="3293">MGCTELDVLTVWFDRALTVAGAEELFFEE</sequence>
<evidence type="ECO:0000313" key="2">
    <source>
        <dbReference type="Proteomes" id="UP001234216"/>
    </source>
</evidence>
<evidence type="ECO:0000313" key="1">
    <source>
        <dbReference type="EMBL" id="MDQ0909748.1"/>
    </source>
</evidence>
<gene>
    <name evidence="1" type="ORF">QFZ22_005733</name>
</gene>
<proteinExistence type="predicted"/>
<protein>
    <submittedName>
        <fullName evidence="1">Uncharacterized protein</fullName>
    </submittedName>
</protein>
<name>A0AAW8FIM1_9ACTN</name>
<dbReference type="Proteomes" id="UP001234216">
    <property type="component" value="Unassembled WGS sequence"/>
</dbReference>
<dbReference type="AlphaFoldDB" id="A0AAW8FIM1"/>
<accession>A0AAW8FIM1</accession>
<reference evidence="1" key="1">
    <citation type="submission" date="2023-07" db="EMBL/GenBank/DDBJ databases">
        <title>Comparative genomics of wheat-associated soil bacteria to identify genetic determinants of phenazine resistance.</title>
        <authorList>
            <person name="Mouncey N."/>
        </authorList>
    </citation>
    <scope>NUCLEOTIDE SEQUENCE</scope>
    <source>
        <strain evidence="1">V4I22</strain>
    </source>
</reference>
<organism evidence="1 2">
    <name type="scientific">Streptomyces canus</name>
    <dbReference type="NCBI Taxonomy" id="58343"/>
    <lineage>
        <taxon>Bacteria</taxon>
        <taxon>Bacillati</taxon>
        <taxon>Actinomycetota</taxon>
        <taxon>Actinomycetes</taxon>
        <taxon>Kitasatosporales</taxon>
        <taxon>Streptomycetaceae</taxon>
        <taxon>Streptomyces</taxon>
        <taxon>Streptomyces aurantiacus group</taxon>
    </lineage>
</organism>